<reference evidence="1" key="1">
    <citation type="submission" date="2019-08" db="EMBL/GenBank/DDBJ databases">
        <authorList>
            <person name="Kucharzyk K."/>
            <person name="Murdoch R.W."/>
            <person name="Higgins S."/>
            <person name="Loffler F."/>
        </authorList>
    </citation>
    <scope>NUCLEOTIDE SEQUENCE</scope>
</reference>
<evidence type="ECO:0000313" key="1">
    <source>
        <dbReference type="EMBL" id="MPM70339.1"/>
    </source>
</evidence>
<proteinExistence type="predicted"/>
<sequence length="111" mass="12257">MLRGEFHTAGGSVVHAVFRLNGTVVLDKPDGDAVCVLAGFRRIGNRDGDFAVTKRAGLDSVYKDIHVHDKRGFSLRAKSLPLTVGKLFIIDGCNRKFYIALARNRGQRFLV</sequence>
<comment type="caution">
    <text evidence="1">The sequence shown here is derived from an EMBL/GenBank/DDBJ whole genome shotgun (WGS) entry which is preliminary data.</text>
</comment>
<accession>A0A645BY92</accession>
<name>A0A645BY92_9ZZZZ</name>
<organism evidence="1">
    <name type="scientific">bioreactor metagenome</name>
    <dbReference type="NCBI Taxonomy" id="1076179"/>
    <lineage>
        <taxon>unclassified sequences</taxon>
        <taxon>metagenomes</taxon>
        <taxon>ecological metagenomes</taxon>
    </lineage>
</organism>
<dbReference type="EMBL" id="VSSQ01023420">
    <property type="protein sequence ID" value="MPM70339.1"/>
    <property type="molecule type" value="Genomic_DNA"/>
</dbReference>
<dbReference type="AlphaFoldDB" id="A0A645BY92"/>
<protein>
    <submittedName>
        <fullName evidence="1">Uncharacterized protein</fullName>
    </submittedName>
</protein>
<gene>
    <name evidence="1" type="ORF">SDC9_117294</name>
</gene>